<dbReference type="AlphaFoldDB" id="A0A0E9VVV9"/>
<evidence type="ECO:0000313" key="1">
    <source>
        <dbReference type="EMBL" id="JAH82249.1"/>
    </source>
</evidence>
<reference evidence="1" key="2">
    <citation type="journal article" date="2015" name="Fish Shellfish Immunol.">
        <title>Early steps in the European eel (Anguilla anguilla)-Vibrio vulnificus interaction in the gills: Role of the RtxA13 toxin.</title>
        <authorList>
            <person name="Callol A."/>
            <person name="Pajuelo D."/>
            <person name="Ebbesson L."/>
            <person name="Teles M."/>
            <person name="MacKenzie S."/>
            <person name="Amaro C."/>
        </authorList>
    </citation>
    <scope>NUCLEOTIDE SEQUENCE</scope>
</reference>
<proteinExistence type="predicted"/>
<sequence length="28" mass="3027">MLAVSLASYVNCRRALEATVTSGSKDHF</sequence>
<protein>
    <submittedName>
        <fullName evidence="1">Uncharacterized protein</fullName>
    </submittedName>
</protein>
<reference evidence="1" key="1">
    <citation type="submission" date="2014-11" db="EMBL/GenBank/DDBJ databases">
        <authorList>
            <person name="Amaro Gonzalez C."/>
        </authorList>
    </citation>
    <scope>NUCLEOTIDE SEQUENCE</scope>
</reference>
<organism evidence="1">
    <name type="scientific">Anguilla anguilla</name>
    <name type="common">European freshwater eel</name>
    <name type="synonym">Muraena anguilla</name>
    <dbReference type="NCBI Taxonomy" id="7936"/>
    <lineage>
        <taxon>Eukaryota</taxon>
        <taxon>Metazoa</taxon>
        <taxon>Chordata</taxon>
        <taxon>Craniata</taxon>
        <taxon>Vertebrata</taxon>
        <taxon>Euteleostomi</taxon>
        <taxon>Actinopterygii</taxon>
        <taxon>Neopterygii</taxon>
        <taxon>Teleostei</taxon>
        <taxon>Anguilliformes</taxon>
        <taxon>Anguillidae</taxon>
        <taxon>Anguilla</taxon>
    </lineage>
</organism>
<accession>A0A0E9VVV9</accession>
<name>A0A0E9VVV9_ANGAN</name>
<dbReference type="EMBL" id="GBXM01026328">
    <property type="protein sequence ID" value="JAH82249.1"/>
    <property type="molecule type" value="Transcribed_RNA"/>
</dbReference>